<dbReference type="InterPro" id="IPR011701">
    <property type="entry name" value="MFS"/>
</dbReference>
<feature type="transmembrane region" description="Helical" evidence="6">
    <location>
        <begin position="222"/>
        <end position="241"/>
    </location>
</feature>
<gene>
    <name evidence="8" type="ORF">L228DRAFT_249222</name>
</gene>
<accession>A0A165FUU2</accession>
<evidence type="ECO:0000256" key="3">
    <source>
        <dbReference type="ARBA" id="ARBA00022989"/>
    </source>
</evidence>
<evidence type="ECO:0000256" key="1">
    <source>
        <dbReference type="ARBA" id="ARBA00004141"/>
    </source>
</evidence>
<feature type="transmembrane region" description="Helical" evidence="6">
    <location>
        <begin position="415"/>
        <end position="437"/>
    </location>
</feature>
<comment type="subcellular location">
    <subcellularLocation>
        <location evidence="1">Membrane</location>
        <topology evidence="1">Multi-pass membrane protein</topology>
    </subcellularLocation>
</comment>
<feature type="transmembrane region" description="Helical" evidence="6">
    <location>
        <begin position="573"/>
        <end position="601"/>
    </location>
</feature>
<feature type="transmembrane region" description="Helical" evidence="6">
    <location>
        <begin position="506"/>
        <end position="526"/>
    </location>
</feature>
<dbReference type="SUPFAM" id="SSF103473">
    <property type="entry name" value="MFS general substrate transporter"/>
    <property type="match status" value="1"/>
</dbReference>
<evidence type="ECO:0000313" key="9">
    <source>
        <dbReference type="Proteomes" id="UP000076632"/>
    </source>
</evidence>
<dbReference type="Pfam" id="PF07690">
    <property type="entry name" value="MFS_1"/>
    <property type="match status" value="1"/>
</dbReference>
<keyword evidence="4 6" id="KW-0472">Membrane</keyword>
<dbReference type="STRING" id="1328760.A0A165FUU2"/>
<feature type="transmembrane region" description="Helical" evidence="6">
    <location>
        <begin position="468"/>
        <end position="486"/>
    </location>
</feature>
<dbReference type="OMA" id="QTWGMLL"/>
<dbReference type="InterPro" id="IPR036259">
    <property type="entry name" value="MFS_trans_sf"/>
</dbReference>
<dbReference type="GO" id="GO:0022857">
    <property type="term" value="F:transmembrane transporter activity"/>
    <property type="evidence" value="ECO:0007669"/>
    <property type="project" value="InterPro"/>
</dbReference>
<dbReference type="RefSeq" id="XP_018186963.1">
    <property type="nucleotide sequence ID" value="XM_018333046.1"/>
</dbReference>
<feature type="transmembrane region" description="Helical" evidence="6">
    <location>
        <begin position="96"/>
        <end position="121"/>
    </location>
</feature>
<feature type="transmembrane region" description="Helical" evidence="6">
    <location>
        <begin position="248"/>
        <end position="268"/>
    </location>
</feature>
<keyword evidence="9" id="KW-1185">Reference proteome</keyword>
<dbReference type="PANTHER" id="PTHR23501">
    <property type="entry name" value="MAJOR FACILITATOR SUPERFAMILY"/>
    <property type="match status" value="1"/>
</dbReference>
<evidence type="ECO:0000256" key="6">
    <source>
        <dbReference type="SAM" id="Phobius"/>
    </source>
</evidence>
<dbReference type="InParanoid" id="A0A165FUU2"/>
<dbReference type="PANTHER" id="PTHR23501:SF39">
    <property type="entry name" value="MULTIDRUG TRANSPORTER, PUTATIVE (AFU_ORTHOLOGUE AFUA_1G05010)-RELATED"/>
    <property type="match status" value="1"/>
</dbReference>
<name>A0A165FUU2_XYLHT</name>
<feature type="transmembrane region" description="Helical" evidence="6">
    <location>
        <begin position="376"/>
        <end position="403"/>
    </location>
</feature>
<dbReference type="PROSITE" id="PS50850">
    <property type="entry name" value="MFS"/>
    <property type="match status" value="1"/>
</dbReference>
<evidence type="ECO:0000256" key="4">
    <source>
        <dbReference type="ARBA" id="ARBA00023136"/>
    </source>
</evidence>
<feature type="compositionally biased region" description="Polar residues" evidence="5">
    <location>
        <begin position="16"/>
        <end position="34"/>
    </location>
</feature>
<keyword evidence="3 6" id="KW-1133">Transmembrane helix</keyword>
<dbReference type="GeneID" id="28898183"/>
<organism evidence="8 9">
    <name type="scientific">Xylona heveae (strain CBS 132557 / TC161)</name>
    <dbReference type="NCBI Taxonomy" id="1328760"/>
    <lineage>
        <taxon>Eukaryota</taxon>
        <taxon>Fungi</taxon>
        <taxon>Dikarya</taxon>
        <taxon>Ascomycota</taxon>
        <taxon>Pezizomycotina</taxon>
        <taxon>Xylonomycetes</taxon>
        <taxon>Xylonales</taxon>
        <taxon>Xylonaceae</taxon>
        <taxon>Xylona</taxon>
    </lineage>
</organism>
<proteinExistence type="predicted"/>
<keyword evidence="2 6" id="KW-0812">Transmembrane</keyword>
<evidence type="ECO:0000259" key="7">
    <source>
        <dbReference type="PROSITE" id="PS50850"/>
    </source>
</evidence>
<evidence type="ECO:0000256" key="5">
    <source>
        <dbReference type="SAM" id="MobiDB-lite"/>
    </source>
</evidence>
<dbReference type="Gene3D" id="1.20.1720.10">
    <property type="entry name" value="Multidrug resistance protein D"/>
    <property type="match status" value="1"/>
</dbReference>
<evidence type="ECO:0000256" key="2">
    <source>
        <dbReference type="ARBA" id="ARBA00022692"/>
    </source>
</evidence>
<feature type="region of interest" description="Disordered" evidence="5">
    <location>
        <begin position="12"/>
        <end position="68"/>
    </location>
</feature>
<feature type="transmembrane region" description="Helical" evidence="6">
    <location>
        <begin position="133"/>
        <end position="153"/>
    </location>
</feature>
<dbReference type="Proteomes" id="UP000076632">
    <property type="component" value="Unassembled WGS sequence"/>
</dbReference>
<sequence>MYFLARKAYRAYKARQTQSAPTSEPSTTHGLQTDRQPRTSKLAVKPPEEIHQISQNDHPGDISVESRPEVTEEHLLAEQAKKKKEKHDSRVYRWKLIIGLVLPFFLASLDLTVVATALPFIASHFNKFNQLNWIVTAYTLTSSAFIPTFGQLADIFGRHAVLQAAVFLTVVGSTLAAAAQTWGMLLLGRALQGVSAAGLLNVVQICLSDRVSLKDNAKNNTIFSLVSGISYSIGPVVGGYLTNANWRYCFVISIPVAVLAHVIIFVLLRKELVKGTYQVQPRGERSFISAIAGIDYGGTLLFIFGVGLLILATAWGGSTYAWSSGAVLGTLIPGAILFVLFFLYEFLLEPGKPLARAFPRQIAMIPFSLFQKKDTFLLALLQAATGAAMYSVFYFIGIYFTLVEGYESSKAGVQLLYYIPGIGAGAYSAMFLCNIWPSQTFWPLFSGTIIETVGVALITWATRARNSGVVNGMMVVAGAGTGLRFMPGSLHMAGIWPERIAPAMSINRFFLPFGGTIALTIMGSVFNNKMASIFKQAGQTSHGAFNLHNSESLSSIDQLPPALQDEVRDKAKVAVMFAFVSIIPILALGLLGSSLLGNVWIRKSKASDNVEGQDSHEPTLNRSRVIYKSYLWALIRGNVKANQVETQPLSLEDKLKQAREINEARNRNITVPEHVVTTEKHGMAHASTENRSPSPR</sequence>
<protein>
    <submittedName>
        <fullName evidence="8">Major facilitator superfamily transporter MFS-1</fullName>
    </submittedName>
</protein>
<dbReference type="GO" id="GO:0005886">
    <property type="term" value="C:plasma membrane"/>
    <property type="evidence" value="ECO:0007669"/>
    <property type="project" value="TreeGrafter"/>
</dbReference>
<dbReference type="EMBL" id="KV407461">
    <property type="protein sequence ID" value="KZF21408.1"/>
    <property type="molecule type" value="Genomic_DNA"/>
</dbReference>
<evidence type="ECO:0000313" key="8">
    <source>
        <dbReference type="EMBL" id="KZF21408.1"/>
    </source>
</evidence>
<feature type="transmembrane region" description="Helical" evidence="6">
    <location>
        <begin position="288"/>
        <end position="312"/>
    </location>
</feature>
<feature type="transmembrane region" description="Helical" evidence="6">
    <location>
        <begin position="319"/>
        <end position="344"/>
    </location>
</feature>
<dbReference type="OrthoDB" id="6770063at2759"/>
<feature type="transmembrane region" description="Helical" evidence="6">
    <location>
        <begin position="443"/>
        <end position="461"/>
    </location>
</feature>
<reference evidence="8 9" key="1">
    <citation type="journal article" date="2016" name="Fungal Biol.">
        <title>The genome of Xylona heveae provides a window into fungal endophytism.</title>
        <authorList>
            <person name="Gazis R."/>
            <person name="Kuo A."/>
            <person name="Riley R."/>
            <person name="LaButti K."/>
            <person name="Lipzen A."/>
            <person name="Lin J."/>
            <person name="Amirebrahimi M."/>
            <person name="Hesse C.N."/>
            <person name="Spatafora J.W."/>
            <person name="Henrissat B."/>
            <person name="Hainaut M."/>
            <person name="Grigoriev I.V."/>
            <person name="Hibbett D.S."/>
        </authorList>
    </citation>
    <scope>NUCLEOTIDE SEQUENCE [LARGE SCALE GENOMIC DNA]</scope>
    <source>
        <strain evidence="8 9">TC161</strain>
    </source>
</reference>
<feature type="compositionally biased region" description="Basic and acidic residues" evidence="5">
    <location>
        <begin position="58"/>
        <end position="68"/>
    </location>
</feature>
<dbReference type="InterPro" id="IPR020846">
    <property type="entry name" value="MFS_dom"/>
</dbReference>
<feature type="transmembrane region" description="Helical" evidence="6">
    <location>
        <begin position="160"/>
        <end position="179"/>
    </location>
</feature>
<feature type="domain" description="Major facilitator superfamily (MFS) profile" evidence="7">
    <location>
        <begin position="96"/>
        <end position="596"/>
    </location>
</feature>
<dbReference type="AlphaFoldDB" id="A0A165FUU2"/>